<dbReference type="GO" id="GO:0016020">
    <property type="term" value="C:membrane"/>
    <property type="evidence" value="ECO:0007669"/>
    <property type="project" value="InterPro"/>
</dbReference>
<feature type="region of interest" description="Disordered" evidence="1">
    <location>
        <begin position="41"/>
        <end position="76"/>
    </location>
</feature>
<dbReference type="RefSeq" id="WP_095659914.1">
    <property type="nucleotide sequence ID" value="NZ_CP019688.1"/>
</dbReference>
<sequence>MSNGTRTSGLLAAGLGWGAAIGVAIGMLLIAPAMNGTLGPAKASASSAGTGPESAGGDIGANSTDSAGSGDSGDAFRAEGQADAANALLAAEAETILAEKLVDVPVTIIRTAGAHDEDIAALRGFEETAGATDAGEVVLTDKFFQRDAADELSNIIVNTLPSGAQLSVDNRSPGTHAGESLAAALAVNPDTGEAYATDDDRALVLDALSEAGFIERSDGIVPAGVLLVVTGELAPNESGANFAHQLLNDFADALGSKSRVVLATPGGEQDAKHAHPVGHVDTDAGRIGAVLAAGDLVAGQQ</sequence>
<dbReference type="InterPro" id="IPR021522">
    <property type="entry name" value="MctB"/>
</dbReference>
<feature type="transmembrane region" description="Helical" evidence="2">
    <location>
        <begin position="12"/>
        <end position="34"/>
    </location>
</feature>
<gene>
    <name evidence="3" type="primary">mctB</name>
    <name evidence="3" type="ORF">CGLAU_06135</name>
</gene>
<dbReference type="KEGG" id="cgv:CGLAU_06135"/>
<keyword evidence="4" id="KW-1185">Reference proteome</keyword>
<organism evidence="3 4">
    <name type="scientific">Corynebacterium glaucum</name>
    <dbReference type="NCBI Taxonomy" id="187491"/>
    <lineage>
        <taxon>Bacteria</taxon>
        <taxon>Bacillati</taxon>
        <taxon>Actinomycetota</taxon>
        <taxon>Actinomycetes</taxon>
        <taxon>Mycobacteriales</taxon>
        <taxon>Corynebacteriaceae</taxon>
        <taxon>Corynebacterium</taxon>
    </lineage>
</organism>
<keyword evidence="2" id="KW-1133">Transmembrane helix</keyword>
<keyword evidence="2" id="KW-0812">Transmembrane</keyword>
<evidence type="ECO:0000313" key="4">
    <source>
        <dbReference type="Proteomes" id="UP000217209"/>
    </source>
</evidence>
<accession>A0A1Q2HWG0</accession>
<dbReference type="OrthoDB" id="4350157at2"/>
<evidence type="ECO:0000256" key="1">
    <source>
        <dbReference type="SAM" id="MobiDB-lite"/>
    </source>
</evidence>
<dbReference type="EMBL" id="CP019688">
    <property type="protein sequence ID" value="AQQ15191.1"/>
    <property type="molecule type" value="Genomic_DNA"/>
</dbReference>
<feature type="compositionally biased region" description="Low complexity" evidence="1">
    <location>
        <begin position="60"/>
        <end position="76"/>
    </location>
</feature>
<name>A0A1Q2HWG0_9CORY</name>
<dbReference type="Proteomes" id="UP000217209">
    <property type="component" value="Chromosome"/>
</dbReference>
<dbReference type="GO" id="GO:0055070">
    <property type="term" value="P:copper ion homeostasis"/>
    <property type="evidence" value="ECO:0007669"/>
    <property type="project" value="InterPro"/>
</dbReference>
<evidence type="ECO:0000313" key="3">
    <source>
        <dbReference type="EMBL" id="AQQ15191.1"/>
    </source>
</evidence>
<reference evidence="3 4" key="1">
    <citation type="submission" date="2016-12" db="EMBL/GenBank/DDBJ databases">
        <authorList>
            <person name="Song W.-J."/>
            <person name="Kurnit D.M."/>
        </authorList>
    </citation>
    <scope>NUCLEOTIDE SEQUENCE [LARGE SCALE GENOMIC DNA]</scope>
    <source>
        <strain evidence="3 4">DSM 30827</strain>
    </source>
</reference>
<dbReference type="AlphaFoldDB" id="A0A1Q2HWG0"/>
<dbReference type="Pfam" id="PF11382">
    <property type="entry name" value="MctB"/>
    <property type="match status" value="1"/>
</dbReference>
<evidence type="ECO:0000256" key="2">
    <source>
        <dbReference type="SAM" id="Phobius"/>
    </source>
</evidence>
<keyword evidence="2" id="KW-0472">Membrane</keyword>
<proteinExistence type="predicted"/>
<protein>
    <submittedName>
        <fullName evidence="3">Copper transporter MctB</fullName>
    </submittedName>
</protein>